<comment type="caution">
    <text evidence="2">The sequence shown here is derived from an EMBL/GenBank/DDBJ whole genome shotgun (WGS) entry which is preliminary data.</text>
</comment>
<dbReference type="OrthoDB" id="9776313at2"/>
<name>A0A370G821_9COXI</name>
<dbReference type="EMBL" id="QQAX01000025">
    <property type="protein sequence ID" value="RDI39942.1"/>
    <property type="molecule type" value="Genomic_DNA"/>
</dbReference>
<gene>
    <name evidence="2" type="ORF">C8D86_1253</name>
</gene>
<dbReference type="AlphaFoldDB" id="A0A370G821"/>
<dbReference type="Proteomes" id="UP000254720">
    <property type="component" value="Unassembled WGS sequence"/>
</dbReference>
<dbReference type="InterPro" id="IPR036291">
    <property type="entry name" value="NAD(P)-bd_dom_sf"/>
</dbReference>
<dbReference type="Gene3D" id="3.40.50.720">
    <property type="entry name" value="NAD(P)-binding Rossmann-like Domain"/>
    <property type="match status" value="1"/>
</dbReference>
<dbReference type="PANTHER" id="PTHR43355:SF2">
    <property type="entry name" value="FLAVIN REDUCTASE (NADPH)"/>
    <property type="match status" value="1"/>
</dbReference>
<reference evidence="2 3" key="1">
    <citation type="submission" date="2018-07" db="EMBL/GenBank/DDBJ databases">
        <title>Genomic Encyclopedia of Type Strains, Phase IV (KMG-IV): sequencing the most valuable type-strain genomes for metagenomic binning, comparative biology and taxonomic classification.</title>
        <authorList>
            <person name="Goeker M."/>
        </authorList>
    </citation>
    <scope>NUCLEOTIDE SEQUENCE [LARGE SCALE GENOMIC DNA]</scope>
    <source>
        <strain evidence="2 3">DSM 16500</strain>
    </source>
</reference>
<dbReference type="InterPro" id="IPR016040">
    <property type="entry name" value="NAD(P)-bd_dom"/>
</dbReference>
<dbReference type="Pfam" id="PF13460">
    <property type="entry name" value="NAD_binding_10"/>
    <property type="match status" value="1"/>
</dbReference>
<dbReference type="CDD" id="cd05244">
    <property type="entry name" value="BVR-B_like_SDR_a"/>
    <property type="match status" value="1"/>
</dbReference>
<feature type="domain" description="NAD(P)-binding" evidence="1">
    <location>
        <begin position="7"/>
        <end position="205"/>
    </location>
</feature>
<dbReference type="SUPFAM" id="SSF51735">
    <property type="entry name" value="NAD(P)-binding Rossmann-fold domains"/>
    <property type="match status" value="1"/>
</dbReference>
<dbReference type="GO" id="GO:0016646">
    <property type="term" value="F:oxidoreductase activity, acting on the CH-NH group of donors, NAD or NADP as acceptor"/>
    <property type="evidence" value="ECO:0007669"/>
    <property type="project" value="TreeGrafter"/>
</dbReference>
<dbReference type="PANTHER" id="PTHR43355">
    <property type="entry name" value="FLAVIN REDUCTASE (NADPH)"/>
    <property type="match status" value="1"/>
</dbReference>
<organism evidence="2 3">
    <name type="scientific">Aquicella lusitana</name>
    <dbReference type="NCBI Taxonomy" id="254246"/>
    <lineage>
        <taxon>Bacteria</taxon>
        <taxon>Pseudomonadati</taxon>
        <taxon>Pseudomonadota</taxon>
        <taxon>Gammaproteobacteria</taxon>
        <taxon>Legionellales</taxon>
        <taxon>Coxiellaceae</taxon>
        <taxon>Aquicella</taxon>
    </lineage>
</organism>
<keyword evidence="3" id="KW-1185">Reference proteome</keyword>
<sequence length="216" mass="23841">MKIALIGATGFVGSYILAEALNRGHWVTALVRYPEKLPQYSNLIGKKMDVFDQAKLAQSIAGHDAVISAFNSFGEGLPDSKAMRLQVEGIKLIIHAVKTAKLKRLLVVGGAGSLDVRPKLQLVDTAEFPEEYKSMALAMREVLHILEAESSLDWTFLSPSALLQPGERTGKFRLGKNQLLSNEKGESKISTQDYAVAMLDELENPEHIRQRFTVGY</sequence>
<evidence type="ECO:0000313" key="3">
    <source>
        <dbReference type="Proteomes" id="UP000254720"/>
    </source>
</evidence>
<evidence type="ECO:0000313" key="2">
    <source>
        <dbReference type="EMBL" id="RDI39942.1"/>
    </source>
</evidence>
<dbReference type="InterPro" id="IPR051606">
    <property type="entry name" value="Polyketide_Oxido-like"/>
</dbReference>
<dbReference type="RefSeq" id="WP_114835151.1">
    <property type="nucleotide sequence ID" value="NZ_LR699116.1"/>
</dbReference>
<evidence type="ECO:0000259" key="1">
    <source>
        <dbReference type="Pfam" id="PF13460"/>
    </source>
</evidence>
<accession>A0A370G821</accession>
<proteinExistence type="predicted"/>
<protein>
    <recommendedName>
        <fullName evidence="1">NAD(P)-binding domain-containing protein</fullName>
    </recommendedName>
</protein>